<dbReference type="STRING" id="1224947.SAMN05216480_103164"/>
<protein>
    <submittedName>
        <fullName evidence="2">Uncharacterized protein</fullName>
    </submittedName>
</protein>
<feature type="transmembrane region" description="Helical" evidence="1">
    <location>
        <begin position="28"/>
        <end position="49"/>
    </location>
</feature>
<evidence type="ECO:0000313" key="3">
    <source>
        <dbReference type="Proteomes" id="UP000199138"/>
    </source>
</evidence>
<evidence type="ECO:0000256" key="1">
    <source>
        <dbReference type="SAM" id="Phobius"/>
    </source>
</evidence>
<keyword evidence="1" id="KW-0472">Membrane</keyword>
<dbReference type="OrthoDB" id="1441180at2"/>
<gene>
    <name evidence="2" type="ORF">SAMN05216480_103164</name>
</gene>
<dbReference type="EMBL" id="FPBK01000003">
    <property type="protein sequence ID" value="SFU43344.1"/>
    <property type="molecule type" value="Genomic_DNA"/>
</dbReference>
<keyword evidence="3" id="KW-1185">Reference proteome</keyword>
<evidence type="ECO:0000313" key="2">
    <source>
        <dbReference type="EMBL" id="SFU43344.1"/>
    </source>
</evidence>
<sequence length="94" mass="10723">MLLLIIAIVSVLQSGVYLLLGKMGWQRLLWLVPLLFWVGYLFLLPKLLIPEPSPDGINCGLPVLAIYLGCWIFGTITVWSVHFCHKMIVRIFLK</sequence>
<feature type="transmembrane region" description="Helical" evidence="1">
    <location>
        <begin position="61"/>
        <end position="81"/>
    </location>
</feature>
<accession>A0A1I7G4G3</accession>
<dbReference type="AlphaFoldDB" id="A0A1I7G4G3"/>
<organism evidence="2 3">
    <name type="scientific">Pustulibacterium marinum</name>
    <dbReference type="NCBI Taxonomy" id="1224947"/>
    <lineage>
        <taxon>Bacteria</taxon>
        <taxon>Pseudomonadati</taxon>
        <taxon>Bacteroidota</taxon>
        <taxon>Flavobacteriia</taxon>
        <taxon>Flavobacteriales</taxon>
        <taxon>Flavobacteriaceae</taxon>
        <taxon>Pustulibacterium</taxon>
    </lineage>
</organism>
<reference evidence="2 3" key="1">
    <citation type="submission" date="2016-10" db="EMBL/GenBank/DDBJ databases">
        <authorList>
            <person name="de Groot N.N."/>
        </authorList>
    </citation>
    <scope>NUCLEOTIDE SEQUENCE [LARGE SCALE GENOMIC DNA]</scope>
    <source>
        <strain evidence="2 3">CGMCC 1.12333</strain>
    </source>
</reference>
<dbReference type="Proteomes" id="UP000199138">
    <property type="component" value="Unassembled WGS sequence"/>
</dbReference>
<name>A0A1I7G4G3_9FLAO</name>
<keyword evidence="1" id="KW-1133">Transmembrane helix</keyword>
<dbReference type="RefSeq" id="WP_093024374.1">
    <property type="nucleotide sequence ID" value="NZ_FPBK01000003.1"/>
</dbReference>
<keyword evidence="1" id="KW-0812">Transmembrane</keyword>
<proteinExistence type="predicted"/>